<feature type="compositionally biased region" description="Low complexity" evidence="1">
    <location>
        <begin position="75"/>
        <end position="94"/>
    </location>
</feature>
<keyword evidence="4" id="KW-1185">Reference proteome</keyword>
<feature type="compositionally biased region" description="Low complexity" evidence="1">
    <location>
        <begin position="51"/>
        <end position="62"/>
    </location>
</feature>
<protein>
    <submittedName>
        <fullName evidence="3">Septum formation initiator family protein</fullName>
    </submittedName>
</protein>
<dbReference type="EMBL" id="WAJS01000013">
    <property type="protein sequence ID" value="KAB1648691.1"/>
    <property type="molecule type" value="Genomic_DNA"/>
</dbReference>
<dbReference type="Proteomes" id="UP000479639">
    <property type="component" value="Unassembled WGS sequence"/>
</dbReference>
<organism evidence="3 4">
    <name type="scientific">Adlercreutzia muris</name>
    <dbReference type="NCBI Taxonomy" id="1796610"/>
    <lineage>
        <taxon>Bacteria</taxon>
        <taxon>Bacillati</taxon>
        <taxon>Actinomycetota</taxon>
        <taxon>Coriobacteriia</taxon>
        <taxon>Eggerthellales</taxon>
        <taxon>Eggerthellaceae</taxon>
        <taxon>Adlercreutzia</taxon>
    </lineage>
</organism>
<reference evidence="3 4" key="1">
    <citation type="submission" date="2019-09" db="EMBL/GenBank/DDBJ databases">
        <title>Whole genome shotgun sequencing (WGS) of Ellagibacter isourolithinifaciens DSM 104140(T) and Adlercreutzia muris DSM 29508(T).</title>
        <authorList>
            <person name="Stoll D.A."/>
            <person name="Danylec N."/>
            <person name="Huch M."/>
        </authorList>
    </citation>
    <scope>NUCLEOTIDE SEQUENCE [LARGE SCALE GENOMIC DNA]</scope>
    <source>
        <strain evidence="3 4">DSM 29508</strain>
    </source>
</reference>
<sequence length="352" mass="37112">MPRQANIVSFDAARRAAGTCVPGRASARPAGRTAAAVLDGAGEVRVRSAGRRPAGSPAGAERPVGRAADTATAFPGARATSSAAPPRTAGAGRPHNPTPSWYDDGASARPRPDDGFLSGAAGRAENEAGEEYEARLLAALEERERGPLGRLAAKRRERAKERAGKAYFRQYEAGKASDAAQGGPRAAVYKGEMGSSHKRSSRMQQQATSGSARRGRAAMAAAEKPSLFARPPLMGLAATVLCIAFAAAFLYGPAQQLYVDMRERDRLAAEYEAVVERNEALGAQVDALQTDAGIEDAARTQLGWVREGEHAVSVAGLAEREKPEFRGNILSEDIELPDTWYSGVLDPLFGVS</sequence>
<feature type="transmembrane region" description="Helical" evidence="2">
    <location>
        <begin position="233"/>
        <end position="254"/>
    </location>
</feature>
<keyword evidence="2" id="KW-0472">Membrane</keyword>
<evidence type="ECO:0000313" key="4">
    <source>
        <dbReference type="Proteomes" id="UP000479639"/>
    </source>
</evidence>
<feature type="region of interest" description="Disordered" evidence="1">
    <location>
        <begin position="46"/>
        <end position="126"/>
    </location>
</feature>
<keyword evidence="2" id="KW-0812">Transmembrane</keyword>
<dbReference type="InterPro" id="IPR007060">
    <property type="entry name" value="FtsL/DivIC"/>
</dbReference>
<evidence type="ECO:0000313" key="3">
    <source>
        <dbReference type="EMBL" id="KAB1648691.1"/>
    </source>
</evidence>
<name>A0A7C8BSP7_9ACTN</name>
<dbReference type="RefSeq" id="WP_151430253.1">
    <property type="nucleotide sequence ID" value="NZ_JANJZI010000008.1"/>
</dbReference>
<feature type="region of interest" description="Disordered" evidence="1">
    <location>
        <begin position="190"/>
        <end position="215"/>
    </location>
</feature>
<dbReference type="AlphaFoldDB" id="A0A7C8BSP7"/>
<keyword evidence="2" id="KW-1133">Transmembrane helix</keyword>
<gene>
    <name evidence="3" type="ORF">F8D48_05240</name>
</gene>
<evidence type="ECO:0000256" key="2">
    <source>
        <dbReference type="SAM" id="Phobius"/>
    </source>
</evidence>
<proteinExistence type="predicted"/>
<dbReference type="Pfam" id="PF04977">
    <property type="entry name" value="DivIC"/>
    <property type="match status" value="1"/>
</dbReference>
<comment type="caution">
    <text evidence="3">The sequence shown here is derived from an EMBL/GenBank/DDBJ whole genome shotgun (WGS) entry which is preliminary data.</text>
</comment>
<evidence type="ECO:0000256" key="1">
    <source>
        <dbReference type="SAM" id="MobiDB-lite"/>
    </source>
</evidence>
<accession>A0A7C8BSP7</accession>